<protein>
    <submittedName>
        <fullName evidence="1">Uncharacterized protein</fullName>
    </submittedName>
</protein>
<name>G7QC92_9BACT</name>
<reference evidence="2" key="1">
    <citation type="journal article" date="2015" name="Genome Announc.">
        <title>High-Quality Draft Genome Sequence of Desulfovibrio carbinoliphilus FW-101-2B, an Organic Acid-Oxidizing Sulfate-Reducing Bacterium Isolated from Uranium(VI)-Contaminated Groundwater.</title>
        <authorList>
            <person name="Ramsay B.D."/>
            <person name="Hwang C."/>
            <person name="Woo H.L."/>
            <person name="Carroll S.L."/>
            <person name="Lucas S."/>
            <person name="Han J."/>
            <person name="Lapidus A.L."/>
            <person name="Cheng J.F."/>
            <person name="Goodwin L.A."/>
            <person name="Pitluck S."/>
            <person name="Peters L."/>
            <person name="Chertkov O."/>
            <person name="Held B."/>
            <person name="Detter J.C."/>
            <person name="Han C.S."/>
            <person name="Tapia R."/>
            <person name="Land M.L."/>
            <person name="Hauser L.J."/>
            <person name="Kyrpides N.C."/>
            <person name="Ivanova N.N."/>
            <person name="Mikhailova N."/>
            <person name="Pagani I."/>
            <person name="Woyke T."/>
            <person name="Arkin A.P."/>
            <person name="Dehal P."/>
            <person name="Chivian D."/>
            <person name="Criddle C.S."/>
            <person name="Wu W."/>
            <person name="Chakraborty R."/>
            <person name="Hazen T.C."/>
            <person name="Fields M.W."/>
        </authorList>
    </citation>
    <scope>NUCLEOTIDE SEQUENCE [LARGE SCALE GENOMIC DNA]</scope>
    <source>
        <strain evidence="2">FW-101-2B</strain>
    </source>
</reference>
<dbReference type="RefSeq" id="WP_009182862.1">
    <property type="nucleotide sequence ID" value="NZ_CM001368.1"/>
</dbReference>
<dbReference type="HOGENOM" id="CLU_2394985_0_0_7"/>
<evidence type="ECO:0000313" key="1">
    <source>
        <dbReference type="EMBL" id="EHJ49538.1"/>
    </source>
</evidence>
<evidence type="ECO:0000313" key="2">
    <source>
        <dbReference type="Proteomes" id="UP000004662"/>
    </source>
</evidence>
<dbReference type="EMBL" id="CM001368">
    <property type="protein sequence ID" value="EHJ49538.1"/>
    <property type="molecule type" value="Genomic_DNA"/>
</dbReference>
<organism evidence="1 2">
    <name type="scientific">Solidesulfovibrio carbinoliphilus subsp. oakridgensis</name>
    <dbReference type="NCBI Taxonomy" id="694327"/>
    <lineage>
        <taxon>Bacteria</taxon>
        <taxon>Pseudomonadati</taxon>
        <taxon>Thermodesulfobacteriota</taxon>
        <taxon>Desulfovibrionia</taxon>
        <taxon>Desulfovibrionales</taxon>
        <taxon>Desulfovibrionaceae</taxon>
        <taxon>Solidesulfovibrio</taxon>
    </lineage>
</organism>
<keyword evidence="2" id="KW-1185">Reference proteome</keyword>
<dbReference type="AlphaFoldDB" id="G7QC92"/>
<dbReference type="STRING" id="694327.DFW101_3542"/>
<proteinExistence type="predicted"/>
<gene>
    <name evidence="1" type="ORF">DFW101_3542</name>
</gene>
<accession>G7QC92</accession>
<sequence>MPVRIGNHRIDYTDPGYQISRVRVSKKAGEEYESDHAYFATLEGAAKAVLERMMGDNLRADRENVETMRDLIVAVVDARDEVCEAIKAGGLVA</sequence>
<dbReference type="Proteomes" id="UP000004662">
    <property type="component" value="Chromosome"/>
</dbReference>